<keyword evidence="7" id="KW-0238">DNA-binding</keyword>
<feature type="region of interest" description="Disordered" evidence="10">
    <location>
        <begin position="342"/>
        <end position="405"/>
    </location>
</feature>
<dbReference type="GO" id="GO:0000977">
    <property type="term" value="F:RNA polymerase II transcription regulatory region sequence-specific DNA binding"/>
    <property type="evidence" value="ECO:0007669"/>
    <property type="project" value="TreeGrafter"/>
</dbReference>
<comment type="caution">
    <text evidence="12">The sequence shown here is derived from an EMBL/GenBank/DDBJ whole genome shotgun (WGS) entry which is preliminary data.</text>
</comment>
<dbReference type="GO" id="GO:0000981">
    <property type="term" value="F:DNA-binding transcription factor activity, RNA polymerase II-specific"/>
    <property type="evidence" value="ECO:0007669"/>
    <property type="project" value="InterPro"/>
</dbReference>
<dbReference type="InterPro" id="IPR036864">
    <property type="entry name" value="Zn2-C6_fun-type_DNA-bd_sf"/>
</dbReference>
<dbReference type="InterPro" id="IPR001138">
    <property type="entry name" value="Zn2Cys6_DnaBD"/>
</dbReference>
<comment type="subcellular location">
    <subcellularLocation>
        <location evidence="1">Nucleus</location>
    </subcellularLocation>
</comment>
<dbReference type="GO" id="GO:0005634">
    <property type="term" value="C:nucleus"/>
    <property type="evidence" value="ECO:0007669"/>
    <property type="project" value="UniProtKB-SubCell"/>
</dbReference>
<keyword evidence="6" id="KW-0805">Transcription regulation</keyword>
<feature type="compositionally biased region" description="Basic and acidic residues" evidence="10">
    <location>
        <begin position="59"/>
        <end position="70"/>
    </location>
</feature>
<keyword evidence="8" id="KW-0804">Transcription</keyword>
<evidence type="ECO:0000256" key="9">
    <source>
        <dbReference type="ARBA" id="ARBA00023242"/>
    </source>
</evidence>
<dbReference type="CDD" id="cd00067">
    <property type="entry name" value="GAL4"/>
    <property type="match status" value="1"/>
</dbReference>
<comment type="similarity">
    <text evidence="2">Belongs to the ERT1/acuK family.</text>
</comment>
<sequence length="685" mass="75048">MSPDAADDASPSPEPDFDQDAVATTDIMAEERNNIVNHDRASTEGETSPAQASNGSGTEKPKSNAKDPSRPRRKKARRACFACQRAHLTCGDERPCLRCIKRGLQDQCHDGVRKKAKYLHDAPAEALIPGFHPHYHMNGHIPHVQNPTNGMPVSQGPNYFPQTTAPSYPQYAPVAQQGQMAPPLVDGNSMMGDFNPQMSTPTQYQSTPSQHVSPEQGMTTIDQNALRSGAGSQSFDAGFVDPNDQTLFNFDLSGLNFGNHYGALEFGMLGHLSSGAVGTPDVDLFSGQGSMSFDNANNQGSFGYNPSWQAIPNTGSRQSSSANLMSAINNNGLEAFAIGEHNSITGTSPHSQPGYQSSTASPETTYQQFEQKPQEQGLLQQSFHQSKRHFPSSDDAKEVSRKRRRDTSEIYTIVQEPYPYTQGFHALTALLQKRFPSNKTLRVAKALASIRPSFISCNKNLNQPDLIFMEKCFQRTLCEYEEFINCTGTPTLIFRRTGEIAAVSQEFSLLTGWRRDVLLGKEPNLNVNFGSDGTGASGSQTGASTRGAATPKVSNVDIDNGRPQPVFLAEIMDQDSVVRFYENFAELAFGAASGSIIGDPCYLLKYKTKDDEGWGPDGRINGENENCKEPVSSKPDALMRGNGQQGSPWGKDGKIDCMMCWSIKRDVFDIPMLIVMNFLPNMWQM</sequence>
<keyword evidence="3" id="KW-0312">Gluconeogenesis</keyword>
<evidence type="ECO:0000256" key="7">
    <source>
        <dbReference type="ARBA" id="ARBA00023125"/>
    </source>
</evidence>
<dbReference type="InterPro" id="IPR050335">
    <property type="entry name" value="ERT1_acuK_gluconeogen_tf"/>
</dbReference>
<evidence type="ECO:0000256" key="3">
    <source>
        <dbReference type="ARBA" id="ARBA00022432"/>
    </source>
</evidence>
<dbReference type="GO" id="GO:0006094">
    <property type="term" value="P:gluconeogenesis"/>
    <property type="evidence" value="ECO:0007669"/>
    <property type="project" value="UniProtKB-KW"/>
</dbReference>
<dbReference type="AlphaFoldDB" id="A0A9P4UKM4"/>
<evidence type="ECO:0000256" key="2">
    <source>
        <dbReference type="ARBA" id="ARBA00010855"/>
    </source>
</evidence>
<dbReference type="GO" id="GO:0009267">
    <property type="term" value="P:cellular response to starvation"/>
    <property type="evidence" value="ECO:0007669"/>
    <property type="project" value="TreeGrafter"/>
</dbReference>
<dbReference type="Proteomes" id="UP000799441">
    <property type="component" value="Unassembled WGS sequence"/>
</dbReference>
<feature type="compositionally biased region" description="Polar residues" evidence="10">
    <location>
        <begin position="44"/>
        <end position="57"/>
    </location>
</feature>
<dbReference type="Pfam" id="PF24990">
    <property type="entry name" value="PAS_13"/>
    <property type="match status" value="1"/>
</dbReference>
<feature type="compositionally biased region" description="Basic and acidic residues" evidence="10">
    <location>
        <begin position="29"/>
        <end position="43"/>
    </location>
</feature>
<keyword evidence="5" id="KW-0862">Zinc</keyword>
<dbReference type="EMBL" id="MU003814">
    <property type="protein sequence ID" value="KAF2719202.1"/>
    <property type="molecule type" value="Genomic_DNA"/>
</dbReference>
<feature type="compositionally biased region" description="Low complexity" evidence="10">
    <location>
        <begin position="1"/>
        <end position="11"/>
    </location>
</feature>
<feature type="region of interest" description="Disordered" evidence="10">
    <location>
        <begin position="615"/>
        <end position="649"/>
    </location>
</feature>
<dbReference type="PANTHER" id="PTHR47659:SF1">
    <property type="entry name" value="TRANSCRIPTION ACTIVATOR OF GLUCONEOGENESIS ERT1"/>
    <property type="match status" value="1"/>
</dbReference>
<dbReference type="PROSITE" id="PS50048">
    <property type="entry name" value="ZN2_CY6_FUNGAL_2"/>
    <property type="match status" value="1"/>
</dbReference>
<evidence type="ECO:0000256" key="6">
    <source>
        <dbReference type="ARBA" id="ARBA00023015"/>
    </source>
</evidence>
<evidence type="ECO:0000256" key="4">
    <source>
        <dbReference type="ARBA" id="ARBA00022723"/>
    </source>
</evidence>
<organism evidence="12 13">
    <name type="scientific">Polychaeton citri CBS 116435</name>
    <dbReference type="NCBI Taxonomy" id="1314669"/>
    <lineage>
        <taxon>Eukaryota</taxon>
        <taxon>Fungi</taxon>
        <taxon>Dikarya</taxon>
        <taxon>Ascomycota</taxon>
        <taxon>Pezizomycotina</taxon>
        <taxon>Dothideomycetes</taxon>
        <taxon>Dothideomycetidae</taxon>
        <taxon>Capnodiales</taxon>
        <taxon>Capnodiaceae</taxon>
        <taxon>Polychaeton</taxon>
    </lineage>
</organism>
<evidence type="ECO:0000256" key="10">
    <source>
        <dbReference type="SAM" id="MobiDB-lite"/>
    </source>
</evidence>
<dbReference type="InterPro" id="IPR056751">
    <property type="entry name" value="PAS_13"/>
</dbReference>
<proteinExistence type="inferred from homology"/>
<keyword evidence="9" id="KW-0539">Nucleus</keyword>
<feature type="compositionally biased region" description="Polar residues" evidence="10">
    <location>
        <begin position="342"/>
        <end position="371"/>
    </location>
</feature>
<feature type="region of interest" description="Disordered" evidence="10">
    <location>
        <begin position="1"/>
        <end position="74"/>
    </location>
</feature>
<accession>A0A9P4UKM4</accession>
<name>A0A9P4UKM4_9PEZI</name>
<reference evidence="12" key="1">
    <citation type="journal article" date="2020" name="Stud. Mycol.">
        <title>101 Dothideomycetes genomes: a test case for predicting lifestyles and emergence of pathogens.</title>
        <authorList>
            <person name="Haridas S."/>
            <person name="Albert R."/>
            <person name="Binder M."/>
            <person name="Bloem J."/>
            <person name="Labutti K."/>
            <person name="Salamov A."/>
            <person name="Andreopoulos B."/>
            <person name="Baker S."/>
            <person name="Barry K."/>
            <person name="Bills G."/>
            <person name="Bluhm B."/>
            <person name="Cannon C."/>
            <person name="Castanera R."/>
            <person name="Culley D."/>
            <person name="Daum C."/>
            <person name="Ezra D."/>
            <person name="Gonzalez J."/>
            <person name="Henrissat B."/>
            <person name="Kuo A."/>
            <person name="Liang C."/>
            <person name="Lipzen A."/>
            <person name="Lutzoni F."/>
            <person name="Magnuson J."/>
            <person name="Mondo S."/>
            <person name="Nolan M."/>
            <person name="Ohm R."/>
            <person name="Pangilinan J."/>
            <person name="Park H.-J."/>
            <person name="Ramirez L."/>
            <person name="Alfaro M."/>
            <person name="Sun H."/>
            <person name="Tritt A."/>
            <person name="Yoshinaga Y."/>
            <person name="Zwiers L.-H."/>
            <person name="Turgeon B."/>
            <person name="Goodwin S."/>
            <person name="Spatafora J."/>
            <person name="Crous P."/>
            <person name="Grigoriev I."/>
        </authorList>
    </citation>
    <scope>NUCLEOTIDE SEQUENCE</scope>
    <source>
        <strain evidence="12">CBS 116435</strain>
    </source>
</reference>
<gene>
    <name evidence="12" type="ORF">K431DRAFT_119502</name>
</gene>
<feature type="region of interest" description="Disordered" evidence="10">
    <location>
        <begin position="529"/>
        <end position="556"/>
    </location>
</feature>
<evidence type="ECO:0000313" key="13">
    <source>
        <dbReference type="Proteomes" id="UP000799441"/>
    </source>
</evidence>
<dbReference type="PANTHER" id="PTHR47659">
    <property type="entry name" value="ZN(II)2CYS6 TRANSCRIPTION FACTOR (EUROFUNG)-RELATED"/>
    <property type="match status" value="1"/>
</dbReference>
<evidence type="ECO:0000256" key="1">
    <source>
        <dbReference type="ARBA" id="ARBA00004123"/>
    </source>
</evidence>
<evidence type="ECO:0000256" key="5">
    <source>
        <dbReference type="ARBA" id="ARBA00022833"/>
    </source>
</evidence>
<evidence type="ECO:0000256" key="8">
    <source>
        <dbReference type="ARBA" id="ARBA00023163"/>
    </source>
</evidence>
<dbReference type="SUPFAM" id="SSF57701">
    <property type="entry name" value="Zn2/Cys6 DNA-binding domain"/>
    <property type="match status" value="1"/>
</dbReference>
<protein>
    <recommendedName>
        <fullName evidence="11">Zn(2)-C6 fungal-type domain-containing protein</fullName>
    </recommendedName>
</protein>
<dbReference type="OrthoDB" id="2538135at2759"/>
<evidence type="ECO:0000313" key="12">
    <source>
        <dbReference type="EMBL" id="KAF2719202.1"/>
    </source>
</evidence>
<dbReference type="SMART" id="SM00066">
    <property type="entry name" value="GAL4"/>
    <property type="match status" value="1"/>
</dbReference>
<feature type="compositionally biased region" description="Low complexity" evidence="10">
    <location>
        <begin position="537"/>
        <end position="550"/>
    </location>
</feature>
<evidence type="ECO:0000259" key="11">
    <source>
        <dbReference type="PROSITE" id="PS50048"/>
    </source>
</evidence>
<keyword evidence="13" id="KW-1185">Reference proteome</keyword>
<dbReference type="GO" id="GO:0008270">
    <property type="term" value="F:zinc ion binding"/>
    <property type="evidence" value="ECO:0007669"/>
    <property type="project" value="InterPro"/>
</dbReference>
<feature type="domain" description="Zn(2)-C6 fungal-type" evidence="11">
    <location>
        <begin position="79"/>
        <end position="108"/>
    </location>
</feature>
<keyword evidence="4" id="KW-0479">Metal-binding</keyword>